<feature type="region of interest" description="Disordered" evidence="1">
    <location>
        <begin position="109"/>
        <end position="151"/>
    </location>
</feature>
<gene>
    <name evidence="2" type="ORF">CDL12_12475</name>
</gene>
<feature type="compositionally biased region" description="Polar residues" evidence="1">
    <location>
        <begin position="109"/>
        <end position="119"/>
    </location>
</feature>
<protein>
    <submittedName>
        <fullName evidence="2">Uncharacterized protein</fullName>
    </submittedName>
</protein>
<proteinExistence type="predicted"/>
<reference evidence="3" key="1">
    <citation type="journal article" date="2018" name="Gigascience">
        <title>Genome assembly of the Pink Ipe (Handroanthus impetiginosus, Bignoniaceae), a highly valued, ecologically keystone Neotropical timber forest tree.</title>
        <authorList>
            <person name="Silva-Junior O.B."/>
            <person name="Grattapaglia D."/>
            <person name="Novaes E."/>
            <person name="Collevatti R.G."/>
        </authorList>
    </citation>
    <scope>NUCLEOTIDE SEQUENCE [LARGE SCALE GENOMIC DNA]</scope>
    <source>
        <strain evidence="3">cv. UFG-1</strain>
    </source>
</reference>
<evidence type="ECO:0000313" key="3">
    <source>
        <dbReference type="Proteomes" id="UP000231279"/>
    </source>
</evidence>
<accession>A0A2G9HBK1</accession>
<comment type="caution">
    <text evidence="2">The sequence shown here is derived from an EMBL/GenBank/DDBJ whole genome shotgun (WGS) entry which is preliminary data.</text>
</comment>
<name>A0A2G9HBK1_9LAMI</name>
<dbReference type="AlphaFoldDB" id="A0A2G9HBK1"/>
<dbReference type="EMBL" id="NKXS01002188">
    <property type="protein sequence ID" value="PIN14886.1"/>
    <property type="molecule type" value="Genomic_DNA"/>
</dbReference>
<dbReference type="Proteomes" id="UP000231279">
    <property type="component" value="Unassembled WGS sequence"/>
</dbReference>
<organism evidence="2 3">
    <name type="scientific">Handroanthus impetiginosus</name>
    <dbReference type="NCBI Taxonomy" id="429701"/>
    <lineage>
        <taxon>Eukaryota</taxon>
        <taxon>Viridiplantae</taxon>
        <taxon>Streptophyta</taxon>
        <taxon>Embryophyta</taxon>
        <taxon>Tracheophyta</taxon>
        <taxon>Spermatophyta</taxon>
        <taxon>Magnoliopsida</taxon>
        <taxon>eudicotyledons</taxon>
        <taxon>Gunneridae</taxon>
        <taxon>Pentapetalae</taxon>
        <taxon>asterids</taxon>
        <taxon>lamiids</taxon>
        <taxon>Lamiales</taxon>
        <taxon>Bignoniaceae</taxon>
        <taxon>Crescentiina</taxon>
        <taxon>Tabebuia alliance</taxon>
        <taxon>Handroanthus</taxon>
    </lineage>
</organism>
<evidence type="ECO:0000256" key="1">
    <source>
        <dbReference type="SAM" id="MobiDB-lite"/>
    </source>
</evidence>
<feature type="compositionally biased region" description="Low complexity" evidence="1">
    <location>
        <begin position="120"/>
        <end position="151"/>
    </location>
</feature>
<keyword evidence="3" id="KW-1185">Reference proteome</keyword>
<sequence length="151" mass="16889">MYGEDPACDQITLTIFYGGKCDFNPPCVYCGGKVAKFDFFLLDILSFRNLNYVCNSIQVENPRKFFKKVDDAFILILDEKDLKEYGRFCAKFGEVKIYVEIEAVVQAQPNAQPKSQPSCQPNSTPQAQPNAQPNSQPNSQPHSTPQAQANA</sequence>
<evidence type="ECO:0000313" key="2">
    <source>
        <dbReference type="EMBL" id="PIN14886.1"/>
    </source>
</evidence>